<dbReference type="InterPro" id="IPR011992">
    <property type="entry name" value="EF-hand-dom_pair"/>
</dbReference>
<dbReference type="Gene3D" id="1.10.238.10">
    <property type="entry name" value="EF-hand"/>
    <property type="match status" value="2"/>
</dbReference>
<dbReference type="RefSeq" id="XP_022308599.1">
    <property type="nucleotide sequence ID" value="XM_022452891.1"/>
</dbReference>
<dbReference type="PANTHER" id="PTHR23048:SF0">
    <property type="entry name" value="CALMODULIN LIKE 3"/>
    <property type="match status" value="1"/>
</dbReference>
<dbReference type="Proteomes" id="UP000694844">
    <property type="component" value="Chromosome 1"/>
</dbReference>
<proteinExistence type="predicted"/>
<dbReference type="SUPFAM" id="SSF47473">
    <property type="entry name" value="EF-hand"/>
    <property type="match status" value="1"/>
</dbReference>
<evidence type="ECO:0000259" key="4">
    <source>
        <dbReference type="PROSITE" id="PS50222"/>
    </source>
</evidence>
<dbReference type="InterPro" id="IPR018247">
    <property type="entry name" value="EF_Hand_1_Ca_BS"/>
</dbReference>
<keyword evidence="1" id="KW-0677">Repeat</keyword>
<dbReference type="GeneID" id="111114541"/>
<evidence type="ECO:0000256" key="2">
    <source>
        <dbReference type="ARBA" id="ARBA00022837"/>
    </source>
</evidence>
<reference evidence="5" key="1">
    <citation type="submission" date="2024-06" db="UniProtKB">
        <authorList>
            <consortium name="RefSeq"/>
        </authorList>
    </citation>
    <scope>NUCLEOTIDE SEQUENCE [LARGE SCALE GENOMIC DNA]</scope>
</reference>
<feature type="domain" description="EF-hand" evidence="4">
    <location>
        <begin position="87"/>
        <end position="120"/>
    </location>
</feature>
<dbReference type="PROSITE" id="PS00018">
    <property type="entry name" value="EF_HAND_1"/>
    <property type="match status" value="2"/>
</dbReference>
<sequence>MREAARIAGMNPTDQEVEEWWNAADANGDGSISLEEYVNIMASNYVTIDLEQERMQTAFKVIDKNGDGKISLQEFKTVMMFNDMFTKEEVNKLFKEVDSDDKGYIDYKDFVKNRMYEVLF</sequence>
<accession>A0A8B8C0H3</accession>
<dbReference type="KEGG" id="cvn:111114541"/>
<dbReference type="FunFam" id="1.10.238.10:FF:000001">
    <property type="entry name" value="Calmodulin 1"/>
    <property type="match status" value="1"/>
</dbReference>
<evidence type="ECO:0000256" key="1">
    <source>
        <dbReference type="ARBA" id="ARBA00022737"/>
    </source>
</evidence>
<dbReference type="PROSITE" id="PS50222">
    <property type="entry name" value="EF_HAND_2"/>
    <property type="match status" value="3"/>
</dbReference>
<organism evidence="5 6">
    <name type="scientific">Crassostrea virginica</name>
    <name type="common">Eastern oyster</name>
    <dbReference type="NCBI Taxonomy" id="6565"/>
    <lineage>
        <taxon>Eukaryota</taxon>
        <taxon>Metazoa</taxon>
        <taxon>Spiralia</taxon>
        <taxon>Lophotrochozoa</taxon>
        <taxon>Mollusca</taxon>
        <taxon>Bivalvia</taxon>
        <taxon>Autobranchia</taxon>
        <taxon>Pteriomorphia</taxon>
        <taxon>Ostreida</taxon>
        <taxon>Ostreoidea</taxon>
        <taxon>Ostreidae</taxon>
        <taxon>Crassostrea</taxon>
    </lineage>
</organism>
<dbReference type="SMART" id="SM00054">
    <property type="entry name" value="EFh"/>
    <property type="match status" value="3"/>
</dbReference>
<protein>
    <submittedName>
        <fullName evidence="6">Calmodulin-like</fullName>
    </submittedName>
</protein>
<feature type="domain" description="EF-hand" evidence="4">
    <location>
        <begin position="50"/>
        <end position="85"/>
    </location>
</feature>
<evidence type="ECO:0000256" key="3">
    <source>
        <dbReference type="ARBA" id="ARBA00023179"/>
    </source>
</evidence>
<dbReference type="InterPro" id="IPR002048">
    <property type="entry name" value="EF_hand_dom"/>
</dbReference>
<reference evidence="6" key="2">
    <citation type="submission" date="2025-08" db="UniProtKB">
        <authorList>
            <consortium name="RefSeq"/>
        </authorList>
    </citation>
    <scope>IDENTIFICATION</scope>
    <source>
        <tissue evidence="6">Whole sample</tissue>
    </source>
</reference>
<dbReference type="GO" id="GO:0016460">
    <property type="term" value="C:myosin II complex"/>
    <property type="evidence" value="ECO:0007669"/>
    <property type="project" value="TreeGrafter"/>
</dbReference>
<dbReference type="InterPro" id="IPR050230">
    <property type="entry name" value="CALM/Myosin/TropC-like"/>
</dbReference>
<feature type="domain" description="EF-hand" evidence="4">
    <location>
        <begin position="12"/>
        <end position="47"/>
    </location>
</feature>
<name>A0A8B8C0H3_CRAVI</name>
<dbReference type="CDD" id="cd00051">
    <property type="entry name" value="EFh"/>
    <property type="match status" value="2"/>
</dbReference>
<keyword evidence="3" id="KW-0514">Muscle protein</keyword>
<dbReference type="OrthoDB" id="6091374at2759"/>
<keyword evidence="2" id="KW-0106">Calcium</keyword>
<evidence type="ECO:0000313" key="6">
    <source>
        <dbReference type="RefSeq" id="XP_022308599.1"/>
    </source>
</evidence>
<dbReference type="PANTHER" id="PTHR23048">
    <property type="entry name" value="MYOSIN LIGHT CHAIN 1, 3"/>
    <property type="match status" value="1"/>
</dbReference>
<dbReference type="AlphaFoldDB" id="A0A8B8C0H3"/>
<dbReference type="Pfam" id="PF13499">
    <property type="entry name" value="EF-hand_7"/>
    <property type="match status" value="2"/>
</dbReference>
<evidence type="ECO:0000313" key="5">
    <source>
        <dbReference type="Proteomes" id="UP000694844"/>
    </source>
</evidence>
<keyword evidence="5" id="KW-1185">Reference proteome</keyword>
<dbReference type="GO" id="GO:0005509">
    <property type="term" value="F:calcium ion binding"/>
    <property type="evidence" value="ECO:0007669"/>
    <property type="project" value="InterPro"/>
</dbReference>
<gene>
    <name evidence="6" type="primary">LOC111114541</name>
</gene>